<evidence type="ECO:0000256" key="1">
    <source>
        <dbReference type="SAM" id="Phobius"/>
    </source>
</evidence>
<dbReference type="PANTHER" id="PTHR31965:SF1">
    <property type="entry name" value="TRANSMEMBRANE PROTEIN 42"/>
    <property type="match status" value="1"/>
</dbReference>
<keyword evidence="1" id="KW-0472">Membrane</keyword>
<dbReference type="Proteomes" id="UP001174909">
    <property type="component" value="Unassembled WGS sequence"/>
</dbReference>
<sequence>MARGVGFSLAVAAGFCAAMASVFSKLAFEEEGATLKHITCPFVAESVCPSVVLALRVGSFILLFLSNAVMWALFVRALQGCGSTVEAAVANSGSNFIFTALFGIFLFGESVSLMWWFGASLVVLGLVVIQHGVRDPESDKKL</sequence>
<proteinExistence type="predicted"/>
<reference evidence="2" key="1">
    <citation type="submission" date="2023-03" db="EMBL/GenBank/DDBJ databases">
        <authorList>
            <person name="Steffen K."/>
            <person name="Cardenas P."/>
        </authorList>
    </citation>
    <scope>NUCLEOTIDE SEQUENCE</scope>
</reference>
<feature type="transmembrane region" description="Helical" evidence="1">
    <location>
        <begin position="53"/>
        <end position="75"/>
    </location>
</feature>
<dbReference type="InterPro" id="IPR039632">
    <property type="entry name" value="TMEM42"/>
</dbReference>
<name>A0AA35WHI4_GEOBA</name>
<keyword evidence="3" id="KW-1185">Reference proteome</keyword>
<feature type="transmembrane region" description="Helical" evidence="1">
    <location>
        <begin position="87"/>
        <end position="107"/>
    </location>
</feature>
<dbReference type="PANTHER" id="PTHR31965">
    <property type="entry name" value="TRANSMEMBRANE PROTEIN 42"/>
    <property type="match status" value="1"/>
</dbReference>
<keyword evidence="1" id="KW-1133">Transmembrane helix</keyword>
<gene>
    <name evidence="2" type="ORF">GBAR_LOCUS12800</name>
</gene>
<keyword evidence="1 2" id="KW-0812">Transmembrane</keyword>
<dbReference type="InterPro" id="IPR037185">
    <property type="entry name" value="EmrE-like"/>
</dbReference>
<evidence type="ECO:0000313" key="2">
    <source>
        <dbReference type="EMBL" id="CAI8021608.1"/>
    </source>
</evidence>
<dbReference type="AlphaFoldDB" id="A0AA35WHI4"/>
<protein>
    <submittedName>
        <fullName evidence="2">Transmembrane protein 42</fullName>
    </submittedName>
</protein>
<feature type="transmembrane region" description="Helical" evidence="1">
    <location>
        <begin position="113"/>
        <end position="133"/>
    </location>
</feature>
<accession>A0AA35WHI4</accession>
<dbReference type="SUPFAM" id="SSF103481">
    <property type="entry name" value="Multidrug resistance efflux transporter EmrE"/>
    <property type="match status" value="1"/>
</dbReference>
<organism evidence="2 3">
    <name type="scientific">Geodia barretti</name>
    <name type="common">Barrett's horny sponge</name>
    <dbReference type="NCBI Taxonomy" id="519541"/>
    <lineage>
        <taxon>Eukaryota</taxon>
        <taxon>Metazoa</taxon>
        <taxon>Porifera</taxon>
        <taxon>Demospongiae</taxon>
        <taxon>Heteroscleromorpha</taxon>
        <taxon>Tetractinellida</taxon>
        <taxon>Astrophorina</taxon>
        <taxon>Geodiidae</taxon>
        <taxon>Geodia</taxon>
    </lineage>
</organism>
<comment type="caution">
    <text evidence="2">The sequence shown here is derived from an EMBL/GenBank/DDBJ whole genome shotgun (WGS) entry which is preliminary data.</text>
</comment>
<dbReference type="Gene3D" id="1.10.3730.20">
    <property type="match status" value="1"/>
</dbReference>
<dbReference type="EMBL" id="CASHTH010001909">
    <property type="protein sequence ID" value="CAI8021608.1"/>
    <property type="molecule type" value="Genomic_DNA"/>
</dbReference>
<evidence type="ECO:0000313" key="3">
    <source>
        <dbReference type="Proteomes" id="UP001174909"/>
    </source>
</evidence>